<evidence type="ECO:0000256" key="1">
    <source>
        <dbReference type="ARBA" id="ARBA00022574"/>
    </source>
</evidence>
<evidence type="ECO:0000259" key="4">
    <source>
        <dbReference type="Pfam" id="PF23948"/>
    </source>
</evidence>
<dbReference type="CDD" id="cd00200">
    <property type="entry name" value="WD40"/>
    <property type="match status" value="2"/>
</dbReference>
<dbReference type="PROSITE" id="PS00678">
    <property type="entry name" value="WD_REPEATS_1"/>
    <property type="match status" value="11"/>
</dbReference>
<keyword evidence="1 3" id="KW-0853">WD repeat</keyword>
<dbReference type="SUPFAM" id="SSF48371">
    <property type="entry name" value="ARM repeat"/>
    <property type="match status" value="1"/>
</dbReference>
<dbReference type="PANTHER" id="PTHR19879:SF9">
    <property type="entry name" value="TRANSCRIPTION INITIATION FACTOR TFIID SUBUNIT 5"/>
    <property type="match status" value="1"/>
</dbReference>
<reference evidence="5" key="1">
    <citation type="journal article" date="2020" name="Fungal Divers.">
        <title>Resolving the Mortierellaceae phylogeny through synthesis of multi-gene phylogenetics and phylogenomics.</title>
        <authorList>
            <person name="Vandepol N."/>
            <person name="Liber J."/>
            <person name="Desiro A."/>
            <person name="Na H."/>
            <person name="Kennedy M."/>
            <person name="Barry K."/>
            <person name="Grigoriev I.V."/>
            <person name="Miller A.N."/>
            <person name="O'Donnell K."/>
            <person name="Stajich J.E."/>
            <person name="Bonito G."/>
        </authorList>
    </citation>
    <scope>NUCLEOTIDE SEQUENCE</scope>
    <source>
        <strain evidence="5">NRRL 2769</strain>
    </source>
</reference>
<dbReference type="PROSITE" id="PS50082">
    <property type="entry name" value="WD_REPEATS_2"/>
    <property type="match status" value="14"/>
</dbReference>
<dbReference type="InterPro" id="IPR001680">
    <property type="entry name" value="WD40_rpt"/>
</dbReference>
<dbReference type="InterPro" id="IPR056251">
    <property type="entry name" value="Arm_rpt_dom"/>
</dbReference>
<comment type="caution">
    <text evidence="5">The sequence shown here is derived from an EMBL/GenBank/DDBJ whole genome shotgun (WGS) entry which is preliminary data.</text>
</comment>
<dbReference type="EMBL" id="JAAAID010000004">
    <property type="protein sequence ID" value="KAG0024778.1"/>
    <property type="molecule type" value="Genomic_DNA"/>
</dbReference>
<dbReference type="PROSITE" id="PS50294">
    <property type="entry name" value="WD_REPEATS_REGION"/>
    <property type="match status" value="12"/>
</dbReference>
<dbReference type="SUPFAM" id="SSF50978">
    <property type="entry name" value="WD40 repeat-like"/>
    <property type="match status" value="3"/>
</dbReference>
<dbReference type="InterPro" id="IPR036322">
    <property type="entry name" value="WD40_repeat_dom_sf"/>
</dbReference>
<dbReference type="InterPro" id="IPR001646">
    <property type="entry name" value="5peptide_repeat"/>
</dbReference>
<gene>
    <name evidence="5" type="ORF">BGZ80_007713</name>
</gene>
<dbReference type="PRINTS" id="PR00320">
    <property type="entry name" value="GPROTEINBRPT"/>
</dbReference>
<dbReference type="InterPro" id="IPR020472">
    <property type="entry name" value="WD40_PAC1"/>
</dbReference>
<dbReference type="PANTHER" id="PTHR19879">
    <property type="entry name" value="TRANSCRIPTION INITIATION FACTOR TFIID"/>
    <property type="match status" value="1"/>
</dbReference>
<sequence length="1872" mass="208694">MVWSPFSSPSSRLPLEDVLEIVKKYLDNARKESNPTKAYKLCKDAKSQIKIAEKIFAAKNAKGLATNDGIATAYYEHGDLLESLGYHEKAQKSHRKAVKWGYIDMLTHQVESIFLSLFTPDDLPTASSVTAARPQGNSQPNTVQLTRQSHQETTTKVKNGPSTLNDQEVASAVAKYALPKVGERIANTPQLAYCLSLLHPSLMSKEGLGNIGYDWLQANVNDPNEKKRLQTMATDVVRAFVRDELKKPNVVAEVVSLAAVLNQEDFRKLLQTFVDGIDKSVLLEVHLLDGLAQLIRNAEQDYIDADDLVKILGLLNTRLKSTHKQSTRHIHRLALTMSNVLDSMVDSQVEGIGYEQLHEPLSEYLKELQESSDPYLVYQAAYAYQALQYVPDDETILQTALRRTGRVVQGISGVVSAVKALDLNMFLEGLKSIQGGLAGAGDAIVLVKDAYSKTLTESSFLENLKENLSCPRKSVWYPALRGLDMLLQENRFTEFRQLFQDVPCKQDPAFQWGVCQRLGEVVANTFLQAETRQCALSFLGELYKDDTIWGRANIKQWILRILIQMASLPKGSIANQARELLQELKTNGSAEKRLLYQSCGKDRAGSGLIIVTLPPQESPLLDRVQGKPDVEIPLRQLKRERLKDQGGDVYISPRAKSGLRATDDFDLTSKVQEFLDSDKKVFLILGDSGAGKSTFNRTLEIKLWDKYGKTDRRIPLFIHLPTVKEPERDMIAERLRKANFTEKQIWELKNQYEFILICDGYDEKYNGADYRDCFQPNDRNNNGRPELFQEAVITPFNKSQIQDYIDQYVSLRNPEWASMDYQEAFKQIPNLQDLVKNPFLLKLAMDVLPRLLNTSSNFSAARITRVGLYDEFLAQWIERAKIRLRELDLSSRDKETFMELSGSGFKQNSIEYLKELVTAIYDNQNGNPVVIYLERRDRKTWKEALFNKEDGRHLLREAIPLSRNGDMYRFIHKSVLEYGLALAVFDPSGHEESLEPTSVTSRRMSTNSALSFEISTSMEKTTIATEQPLLDSPLGRKNLVGEASIIQFLTERVRQQPGFKDQLLAVIERSKTDKMARTAAANAITILVRAGIQFNGADLRGIQVPGADLSFGVFDSSQLEGADLRKANLRNIWLRRANLSGAQMTGVQFGELPFLQEDSEVTCSVYSPNGRLLAVALEGGYLHLYETASWNRIWSLGSHSSGAEQVAFSPTSHQIALKDDGKAVLLWDIDTRNCTHALQGHTHGITAIKYSPKGNRVATGSFDKTVRLWDVETGDCVHILQGHSDGIWSIVYSPDGNQVASGGDDSTLRLWSTDTGDCIHVLRGHTNKVWSIAYSPKGDRIASASFDSTVRLWDVDTGRCIYNLVDHKRMALCVAYSPRGDQIASGGMDFTVRLWDVVTGNCIHILPGHGGGVTNAIYSPKGDQIASSGRFDKTVRIWNVETGDPVYVLQGHNFKINSIAYSPNGNQVASGCNDKTVRLWDVNDSEYAHTIHGRLDVSSVVHSPNGGQVASTSLDHKVRLWDVENGDCLHTLHFNDSVYSIKYSPKGDQIASGSFDKTVTLWDVNTGDCINTLQGHDNAIMSIAYSPKGDRIVSGSYDKSVRLWDVATGNCLHNLQGHDEQVSIVVYSPKGNQIASGSQDKTLRLWDVDAGDCVRILRGHSNWVTIAVYSSKGNQIASGGYDKTVKLWDVDTGDCIRTMQGHNGHITGIMYSPKGNQIVSGSKDYTIRQWDIETGECVHILQAHTSEVTSVMYSRDGNLIASGSNDRTARLWDASNGECVVTISDFKENVSSVSLETTFNGQYLVTGSIDKSMRRWQIIKEGPEHKALLCWSSLHEVLTVSGATFKDVRGLTQPNQKLLSQRGANISISPSE</sequence>
<feature type="repeat" description="WD" evidence="3">
    <location>
        <begin position="1322"/>
        <end position="1363"/>
    </location>
</feature>
<dbReference type="Pfam" id="PF00400">
    <property type="entry name" value="WD40"/>
    <property type="match status" value="14"/>
</dbReference>
<accession>A0A9P6N7B1</accession>
<dbReference type="InterPro" id="IPR015943">
    <property type="entry name" value="WD40/YVTN_repeat-like_dom_sf"/>
</dbReference>
<proteinExistence type="predicted"/>
<feature type="repeat" description="WD" evidence="3">
    <location>
        <begin position="1535"/>
        <end position="1572"/>
    </location>
</feature>
<feature type="repeat" description="WD" evidence="3">
    <location>
        <begin position="1364"/>
        <end position="1405"/>
    </location>
</feature>
<feature type="repeat" description="WD" evidence="3">
    <location>
        <begin position="1238"/>
        <end position="1279"/>
    </location>
</feature>
<dbReference type="Gene3D" id="2.130.10.10">
    <property type="entry name" value="YVTN repeat-like/Quinoprotein amine dehydrogenase"/>
    <property type="match status" value="5"/>
</dbReference>
<feature type="repeat" description="WD" evidence="3">
    <location>
        <begin position="1699"/>
        <end position="1740"/>
    </location>
</feature>
<feature type="repeat" description="WD" evidence="3">
    <location>
        <begin position="1280"/>
        <end position="1321"/>
    </location>
</feature>
<feature type="repeat" description="WD" evidence="3">
    <location>
        <begin position="1741"/>
        <end position="1782"/>
    </location>
</feature>
<dbReference type="InterPro" id="IPR016024">
    <property type="entry name" value="ARM-type_fold"/>
</dbReference>
<keyword evidence="6" id="KW-1185">Reference proteome</keyword>
<dbReference type="Gene3D" id="3.40.50.300">
    <property type="entry name" value="P-loop containing nucleotide triphosphate hydrolases"/>
    <property type="match status" value="1"/>
</dbReference>
<protein>
    <recommendedName>
        <fullName evidence="4">Arm-like repeat domain-containing protein</fullName>
    </recommendedName>
</protein>
<dbReference type="InterPro" id="IPR027417">
    <property type="entry name" value="P-loop_NTPase"/>
</dbReference>
<feature type="repeat" description="WD" evidence="3">
    <location>
        <begin position="1615"/>
        <end position="1656"/>
    </location>
</feature>
<dbReference type="Pfam" id="PF23948">
    <property type="entry name" value="ARM_5"/>
    <property type="match status" value="1"/>
</dbReference>
<dbReference type="Gene3D" id="2.160.20.80">
    <property type="entry name" value="E3 ubiquitin-protein ligase SopA"/>
    <property type="match status" value="1"/>
</dbReference>
<feature type="domain" description="Arm-like repeat" evidence="4">
    <location>
        <begin position="216"/>
        <end position="593"/>
    </location>
</feature>
<feature type="repeat" description="WD" evidence="3">
    <location>
        <begin position="1657"/>
        <end position="1698"/>
    </location>
</feature>
<dbReference type="Pfam" id="PF00805">
    <property type="entry name" value="Pentapeptide"/>
    <property type="match status" value="1"/>
</dbReference>
<feature type="repeat" description="WD" evidence="3">
    <location>
        <begin position="1449"/>
        <end position="1490"/>
    </location>
</feature>
<feature type="repeat" description="WD" evidence="3">
    <location>
        <begin position="1497"/>
        <end position="1531"/>
    </location>
</feature>
<feature type="repeat" description="WD" evidence="3">
    <location>
        <begin position="1406"/>
        <end position="1448"/>
    </location>
</feature>
<name>A0A9P6N7B1_9FUNG</name>
<keyword evidence="2" id="KW-0677">Repeat</keyword>
<organism evidence="5 6">
    <name type="scientific">Entomortierella chlamydospora</name>
    <dbReference type="NCBI Taxonomy" id="101097"/>
    <lineage>
        <taxon>Eukaryota</taxon>
        <taxon>Fungi</taxon>
        <taxon>Fungi incertae sedis</taxon>
        <taxon>Mucoromycota</taxon>
        <taxon>Mortierellomycotina</taxon>
        <taxon>Mortierellomycetes</taxon>
        <taxon>Mortierellales</taxon>
        <taxon>Mortierellaceae</taxon>
        <taxon>Entomortierella</taxon>
    </lineage>
</organism>
<feature type="repeat" description="WD" evidence="3">
    <location>
        <begin position="1196"/>
        <end position="1237"/>
    </location>
</feature>
<evidence type="ECO:0000313" key="5">
    <source>
        <dbReference type="EMBL" id="KAG0024778.1"/>
    </source>
</evidence>
<evidence type="ECO:0000256" key="3">
    <source>
        <dbReference type="PROSITE-ProRule" id="PRU00221"/>
    </source>
</evidence>
<evidence type="ECO:0000313" key="6">
    <source>
        <dbReference type="Proteomes" id="UP000703661"/>
    </source>
</evidence>
<dbReference type="InterPro" id="IPR019775">
    <property type="entry name" value="WD40_repeat_CS"/>
</dbReference>
<dbReference type="Proteomes" id="UP000703661">
    <property type="component" value="Unassembled WGS sequence"/>
</dbReference>
<evidence type="ECO:0000256" key="2">
    <source>
        <dbReference type="ARBA" id="ARBA00022737"/>
    </source>
</evidence>
<dbReference type="SMART" id="SM00320">
    <property type="entry name" value="WD40"/>
    <property type="match status" value="16"/>
</dbReference>
<dbReference type="SUPFAM" id="SSF141571">
    <property type="entry name" value="Pentapeptide repeat-like"/>
    <property type="match status" value="1"/>
</dbReference>
<feature type="repeat" description="WD" evidence="3">
    <location>
        <begin position="1573"/>
        <end position="1614"/>
    </location>
</feature>